<dbReference type="Proteomes" id="UP000007978">
    <property type="component" value="Chromosome 1"/>
</dbReference>
<evidence type="ECO:0000313" key="1">
    <source>
        <dbReference type="EMBL" id="EKJ79495.1"/>
    </source>
</evidence>
<keyword evidence="2" id="KW-1185">Reference proteome</keyword>
<gene>
    <name evidence="1" type="ORF">FPSE_00314</name>
</gene>
<dbReference type="OrthoDB" id="10334362at2759"/>
<evidence type="ECO:0000313" key="2">
    <source>
        <dbReference type="Proteomes" id="UP000007978"/>
    </source>
</evidence>
<dbReference type="GeneID" id="20358934"/>
<dbReference type="KEGG" id="fpu:FPSE_00314"/>
<dbReference type="RefSeq" id="XP_009251709.1">
    <property type="nucleotide sequence ID" value="XM_009253434.1"/>
</dbReference>
<name>K3W3J2_FUSPC</name>
<proteinExistence type="predicted"/>
<dbReference type="HOGENOM" id="CLU_2386339_0_0_1"/>
<organism evidence="1 2">
    <name type="scientific">Fusarium pseudograminearum (strain CS3096)</name>
    <name type="common">Wheat and barley crown-rot fungus</name>
    <dbReference type="NCBI Taxonomy" id="1028729"/>
    <lineage>
        <taxon>Eukaryota</taxon>
        <taxon>Fungi</taxon>
        <taxon>Dikarya</taxon>
        <taxon>Ascomycota</taxon>
        <taxon>Pezizomycotina</taxon>
        <taxon>Sordariomycetes</taxon>
        <taxon>Hypocreomycetidae</taxon>
        <taxon>Hypocreales</taxon>
        <taxon>Nectriaceae</taxon>
        <taxon>Fusarium</taxon>
    </lineage>
</organism>
<sequence length="99" mass="11125">MYLLHFSSSILYEFRVESVTLENREPGLVIMFWPGNYKVQSVAVEVAVVSHVTQTMPDGRVATESPEACCGDDEDKCKHNEAKPMTDSPWVSCSYASYQ</sequence>
<dbReference type="EMBL" id="AFNW01000007">
    <property type="protein sequence ID" value="EKJ79495.1"/>
    <property type="molecule type" value="Genomic_DNA"/>
</dbReference>
<accession>K3W3J2</accession>
<comment type="caution">
    <text evidence="1">The sequence shown here is derived from an EMBL/GenBank/DDBJ whole genome shotgun (WGS) entry which is preliminary data.</text>
</comment>
<dbReference type="AlphaFoldDB" id="K3W3J2"/>
<reference evidence="1 2" key="1">
    <citation type="journal article" date="2012" name="PLoS Pathog.">
        <title>Comparative pathogenomics reveals horizontally acquired novel virulence genes in fungi infecting cereal hosts.</title>
        <authorList>
            <person name="Gardiner D.M."/>
            <person name="McDonald M.C."/>
            <person name="Covarelli L."/>
            <person name="Solomon P.S."/>
            <person name="Rusu A.G."/>
            <person name="Marshall M."/>
            <person name="Kazan K."/>
            <person name="Chakraborty S."/>
            <person name="McDonald B.A."/>
            <person name="Manners J.M."/>
        </authorList>
    </citation>
    <scope>NUCLEOTIDE SEQUENCE [LARGE SCALE GENOMIC DNA]</scope>
    <source>
        <strain evidence="1 2">CS3096</strain>
    </source>
</reference>
<protein>
    <submittedName>
        <fullName evidence="1">Uncharacterized protein</fullName>
    </submittedName>
</protein>